<name>A0AA52EB11_9PROT</name>
<sequence>MISEWLTSLFAKSIPGAKKLGLVDEAVAIRARYERHKRNWRPHIERTKSTITSALAETPKNRAALVLGAGECIDIPLSSLVRHRAGGYLLDAVNLPAIRGRIRPYSNIDYILYDVTGFIDDSKKQASMPKLRRRPGLIVSCNMLSQIYLPFVNFPPQDEDDLIIQRMIVEEHIKMLKYGPAPALLISDYKKIVKQGDQSETYATLPADLLEEGALLGPPENEWDWDICPTGELGKDIRAQLKVGVWRFPYRPETPVKEKD</sequence>
<proteinExistence type="predicted"/>
<gene>
    <name evidence="1" type="ORF">QGN29_08150</name>
</gene>
<evidence type="ECO:0000313" key="1">
    <source>
        <dbReference type="EMBL" id="WND01531.1"/>
    </source>
</evidence>
<dbReference type="KEGG" id="tmk:QGN29_08150"/>
<reference evidence="1" key="1">
    <citation type="submission" date="2023-04" db="EMBL/GenBank/DDBJ databases">
        <title>Complete genome sequence of Temperatibacter marinus.</title>
        <authorList>
            <person name="Rong J.-C."/>
            <person name="Yi M.-L."/>
            <person name="Zhao Q."/>
        </authorList>
    </citation>
    <scope>NUCLEOTIDE SEQUENCE</scope>
    <source>
        <strain evidence="1">NBRC 110045</strain>
    </source>
</reference>
<keyword evidence="2" id="KW-1185">Reference proteome</keyword>
<dbReference type="Proteomes" id="UP001268683">
    <property type="component" value="Chromosome"/>
</dbReference>
<accession>A0AA52EB11</accession>
<dbReference type="EMBL" id="CP123872">
    <property type="protein sequence ID" value="WND01531.1"/>
    <property type="molecule type" value="Genomic_DNA"/>
</dbReference>
<organism evidence="1 2">
    <name type="scientific">Temperatibacter marinus</name>
    <dbReference type="NCBI Taxonomy" id="1456591"/>
    <lineage>
        <taxon>Bacteria</taxon>
        <taxon>Pseudomonadati</taxon>
        <taxon>Pseudomonadota</taxon>
        <taxon>Alphaproteobacteria</taxon>
        <taxon>Kordiimonadales</taxon>
        <taxon>Temperatibacteraceae</taxon>
        <taxon>Temperatibacter</taxon>
    </lineage>
</organism>
<dbReference type="AlphaFoldDB" id="A0AA52EB11"/>
<protein>
    <submittedName>
        <fullName evidence="1">Uncharacterized protein</fullName>
    </submittedName>
</protein>
<evidence type="ECO:0000313" key="2">
    <source>
        <dbReference type="Proteomes" id="UP001268683"/>
    </source>
</evidence>
<dbReference type="RefSeq" id="WP_310797359.1">
    <property type="nucleotide sequence ID" value="NZ_CP123872.1"/>
</dbReference>